<keyword evidence="3 5" id="KW-1133">Transmembrane helix</keyword>
<comment type="caution">
    <text evidence="6">The sequence shown here is derived from an EMBL/GenBank/DDBJ whole genome shotgun (WGS) entry which is preliminary data.</text>
</comment>
<evidence type="ECO:0000256" key="1">
    <source>
        <dbReference type="ARBA" id="ARBA00004141"/>
    </source>
</evidence>
<evidence type="ECO:0000256" key="4">
    <source>
        <dbReference type="ARBA" id="ARBA00023136"/>
    </source>
</evidence>
<evidence type="ECO:0000313" key="7">
    <source>
        <dbReference type="Proteomes" id="UP000628854"/>
    </source>
</evidence>
<evidence type="ECO:0000256" key="3">
    <source>
        <dbReference type="ARBA" id="ARBA00022989"/>
    </source>
</evidence>
<dbReference type="Proteomes" id="UP000628854">
    <property type="component" value="Unassembled WGS sequence"/>
</dbReference>
<dbReference type="PANTHER" id="PTHR36926:SF1">
    <property type="entry name" value="COLICIN V PRODUCTION PROTEIN"/>
    <property type="match status" value="1"/>
</dbReference>
<comment type="subcellular location">
    <subcellularLocation>
        <location evidence="1">Membrane</location>
        <topology evidence="1">Multi-pass membrane protein</topology>
    </subcellularLocation>
</comment>
<name>A0ABQ1J8Z0_9PROT</name>
<keyword evidence="7" id="KW-1185">Reference proteome</keyword>
<feature type="transmembrane region" description="Helical" evidence="5">
    <location>
        <begin position="108"/>
        <end position="129"/>
    </location>
</feature>
<evidence type="ECO:0008006" key="8">
    <source>
        <dbReference type="Google" id="ProtNLM"/>
    </source>
</evidence>
<feature type="transmembrane region" description="Helical" evidence="5">
    <location>
        <begin position="6"/>
        <end position="25"/>
    </location>
</feature>
<proteinExistence type="predicted"/>
<evidence type="ECO:0000256" key="2">
    <source>
        <dbReference type="ARBA" id="ARBA00022692"/>
    </source>
</evidence>
<evidence type="ECO:0000313" key="6">
    <source>
        <dbReference type="EMBL" id="GGB61521.1"/>
    </source>
</evidence>
<dbReference type="InterPro" id="IPR052719">
    <property type="entry name" value="CvpA-like"/>
</dbReference>
<dbReference type="InterPro" id="IPR003825">
    <property type="entry name" value="Colicin-V_CvpA"/>
</dbReference>
<sequence length="182" mass="19971">MMDALTAFDAIVIVLLIISTLMALARGFMRELATLGAFIAALAAAYFANKFLNGFLVSLLPADSPDWLPSAILLLGFFLLAYVVVAWFGANLSKSIQGAEGVSAFDRIAGAVFGFVRGAIVLIFFVFLMRMALDHDRIPEWIRDAQSYPMLENGAEYVERYAPQVGERVQQRDPLDEVTSPS</sequence>
<protein>
    <recommendedName>
        <fullName evidence="8">CvpA family protein</fullName>
    </recommendedName>
</protein>
<feature type="transmembrane region" description="Helical" evidence="5">
    <location>
        <begin position="32"/>
        <end position="48"/>
    </location>
</feature>
<gene>
    <name evidence="6" type="ORF">GCM10011503_07630</name>
</gene>
<accession>A0ABQ1J8Z0</accession>
<feature type="transmembrane region" description="Helical" evidence="5">
    <location>
        <begin position="68"/>
        <end position="88"/>
    </location>
</feature>
<evidence type="ECO:0000256" key="5">
    <source>
        <dbReference type="SAM" id="Phobius"/>
    </source>
</evidence>
<keyword evidence="2 5" id="KW-0812">Transmembrane</keyword>
<keyword evidence="4 5" id="KW-0472">Membrane</keyword>
<dbReference type="Pfam" id="PF02674">
    <property type="entry name" value="Colicin_V"/>
    <property type="match status" value="1"/>
</dbReference>
<organism evidence="6 7">
    <name type="scientific">Henriciella pelagia</name>
    <dbReference type="NCBI Taxonomy" id="1977912"/>
    <lineage>
        <taxon>Bacteria</taxon>
        <taxon>Pseudomonadati</taxon>
        <taxon>Pseudomonadota</taxon>
        <taxon>Alphaproteobacteria</taxon>
        <taxon>Hyphomonadales</taxon>
        <taxon>Hyphomonadaceae</taxon>
        <taxon>Henriciella</taxon>
    </lineage>
</organism>
<reference evidence="7" key="1">
    <citation type="journal article" date="2019" name="Int. J. Syst. Evol. Microbiol.">
        <title>The Global Catalogue of Microorganisms (GCM) 10K type strain sequencing project: providing services to taxonomists for standard genome sequencing and annotation.</title>
        <authorList>
            <consortium name="The Broad Institute Genomics Platform"/>
            <consortium name="The Broad Institute Genome Sequencing Center for Infectious Disease"/>
            <person name="Wu L."/>
            <person name="Ma J."/>
        </authorList>
    </citation>
    <scope>NUCLEOTIDE SEQUENCE [LARGE SCALE GENOMIC DNA]</scope>
    <source>
        <strain evidence="7">CGMCC 1.15928</strain>
    </source>
</reference>
<dbReference type="EMBL" id="BMKF01000001">
    <property type="protein sequence ID" value="GGB61521.1"/>
    <property type="molecule type" value="Genomic_DNA"/>
</dbReference>
<dbReference type="RefSeq" id="WP_233124146.1">
    <property type="nucleotide sequence ID" value="NZ_BMKF01000001.1"/>
</dbReference>
<dbReference type="PANTHER" id="PTHR36926">
    <property type="entry name" value="COLICIN V PRODUCTION PROTEIN"/>
    <property type="match status" value="1"/>
</dbReference>